<dbReference type="InterPro" id="IPR013022">
    <property type="entry name" value="Xyl_isomerase-like_TIM-brl"/>
</dbReference>
<sequence length="280" mass="33308">MDVKYTCTYWGCEHQSAKEFLSNVVNNGYEGVEINFPDNANFITEFMEELENIRNTINPNFIFIAQQVLSNKNETVEEYIERITKRLEFLITLNPNYINSHTGKDFYDFSNNCKIIEITEHIARNSGIPIWHEIHRGRFSFHLKTLLKYIDIYPKLKLIADFSHFCVVSESNLEDQKELLSKIYPNIKHIHARVGFEQSPQVNHPFAPEWNSHLERYLSWWKEIIEIQKKRNYSQINITPEFGPFPYMPQEPFTKKPLSNQWEINLEMKHYLQQNLITNG</sequence>
<comment type="caution">
    <text evidence="2">The sequence shown here is derived from an EMBL/GenBank/DDBJ whole genome shotgun (WGS) entry which is preliminary data.</text>
</comment>
<organism evidence="2 3">
    <name type="scientific">Flavobacterium chungnamense</name>
    <dbReference type="NCBI Taxonomy" id="706182"/>
    <lineage>
        <taxon>Bacteria</taxon>
        <taxon>Pseudomonadati</taxon>
        <taxon>Bacteroidota</taxon>
        <taxon>Flavobacteriia</taxon>
        <taxon>Flavobacteriales</taxon>
        <taxon>Flavobacteriaceae</taxon>
        <taxon>Flavobacterium</taxon>
    </lineage>
</organism>
<dbReference type="SUPFAM" id="SSF51658">
    <property type="entry name" value="Xylose isomerase-like"/>
    <property type="match status" value="1"/>
</dbReference>
<keyword evidence="3" id="KW-1185">Reference proteome</keyword>
<reference evidence="3" key="1">
    <citation type="journal article" date="2019" name="Int. J. Syst. Evol. Microbiol.">
        <title>The Global Catalogue of Microorganisms (GCM) 10K type strain sequencing project: providing services to taxonomists for standard genome sequencing and annotation.</title>
        <authorList>
            <consortium name="The Broad Institute Genomics Platform"/>
            <consortium name="The Broad Institute Genome Sequencing Center for Infectious Disease"/>
            <person name="Wu L."/>
            <person name="Ma J."/>
        </authorList>
    </citation>
    <scope>NUCLEOTIDE SEQUENCE [LARGE SCALE GENOMIC DNA]</scope>
    <source>
        <strain evidence="3">JCM 17068</strain>
    </source>
</reference>
<evidence type="ECO:0000313" key="3">
    <source>
        <dbReference type="Proteomes" id="UP001500426"/>
    </source>
</evidence>
<proteinExistence type="predicted"/>
<evidence type="ECO:0000313" key="2">
    <source>
        <dbReference type="EMBL" id="GAA4059497.1"/>
    </source>
</evidence>
<protein>
    <recommendedName>
        <fullName evidence="1">Xylose isomerase-like TIM barrel domain-containing protein</fullName>
    </recommendedName>
</protein>
<dbReference type="Proteomes" id="UP001500426">
    <property type="component" value="Unassembled WGS sequence"/>
</dbReference>
<name>A0ABP7V5A4_9FLAO</name>
<accession>A0ABP7V5A4</accession>
<dbReference type="InterPro" id="IPR036237">
    <property type="entry name" value="Xyl_isomerase-like_sf"/>
</dbReference>
<dbReference type="Pfam" id="PF01261">
    <property type="entry name" value="AP_endonuc_2"/>
    <property type="match status" value="1"/>
</dbReference>
<dbReference type="EMBL" id="BAABCS010000031">
    <property type="protein sequence ID" value="GAA4059497.1"/>
    <property type="molecule type" value="Genomic_DNA"/>
</dbReference>
<dbReference type="Gene3D" id="3.20.20.150">
    <property type="entry name" value="Divalent-metal-dependent TIM barrel enzymes"/>
    <property type="match status" value="1"/>
</dbReference>
<evidence type="ECO:0000259" key="1">
    <source>
        <dbReference type="Pfam" id="PF01261"/>
    </source>
</evidence>
<feature type="domain" description="Xylose isomerase-like TIM barrel" evidence="1">
    <location>
        <begin position="23"/>
        <end position="241"/>
    </location>
</feature>
<gene>
    <name evidence="2" type="ORF">GCM10022388_27860</name>
</gene>